<comment type="caution">
    <text evidence="3">The sequence shown here is derived from an EMBL/GenBank/DDBJ whole genome shotgun (WGS) entry which is preliminary data.</text>
</comment>
<accession>A0AAU9IMW6</accession>
<evidence type="ECO:0000313" key="4">
    <source>
        <dbReference type="Proteomes" id="UP001162131"/>
    </source>
</evidence>
<feature type="region of interest" description="Disordered" evidence="2">
    <location>
        <begin position="392"/>
        <end position="426"/>
    </location>
</feature>
<dbReference type="AlphaFoldDB" id="A0AAU9IMW6"/>
<feature type="region of interest" description="Disordered" evidence="2">
    <location>
        <begin position="346"/>
        <end position="368"/>
    </location>
</feature>
<dbReference type="EMBL" id="CAJZBQ010000013">
    <property type="protein sequence ID" value="CAG9315393.1"/>
    <property type="molecule type" value="Genomic_DNA"/>
</dbReference>
<sequence length="426" mass="49997">MNYRTNSKDHDAENIRTEKDNLLRINQYYISQVSEMEVKLSEIKAAFQAKESETEHYKDQLRVLESELKKFYPGNYKTIEELEAQVMYLKEENSRLKQQSEELEDITDLKIKFEHALRMKQIFEEKYRDAKSQLIKAEMRKSEEGSIFEYIDDESTSIAKSQDLENHKESIQKTEAENKILREENENLKRKLKESEDKLEKLKNEHKKVLNEFGELKKSKTEDQQKHEINLQREKVEKTKLESPIKEFESEELQIEVGISSFKNPKIEKTHEEEDSTTPYRPFVSITDRLFKYLDKEILPAANPKKDLPRPNYNQRSNLEPIKTEDQQIDIKPFVSSFDRIAKANQMLNSENSRSESPSIKQSDIDKSSFEKKIPDFLIGKTENISQILKNPSLAENKTGKAISFNEDSSQGESFADEFPEEDELV</sequence>
<evidence type="ECO:0000256" key="1">
    <source>
        <dbReference type="SAM" id="Coils"/>
    </source>
</evidence>
<keyword evidence="4" id="KW-1185">Reference proteome</keyword>
<protein>
    <submittedName>
        <fullName evidence="3">Uncharacterized protein</fullName>
    </submittedName>
</protein>
<feature type="coiled-coil region" evidence="1">
    <location>
        <begin position="33"/>
        <end position="140"/>
    </location>
</feature>
<feature type="compositionally biased region" description="Polar residues" evidence="2">
    <location>
        <begin position="346"/>
        <end position="362"/>
    </location>
</feature>
<proteinExistence type="predicted"/>
<name>A0AAU9IMW6_9CILI</name>
<organism evidence="3 4">
    <name type="scientific">Blepharisma stoltei</name>
    <dbReference type="NCBI Taxonomy" id="1481888"/>
    <lineage>
        <taxon>Eukaryota</taxon>
        <taxon>Sar</taxon>
        <taxon>Alveolata</taxon>
        <taxon>Ciliophora</taxon>
        <taxon>Postciliodesmatophora</taxon>
        <taxon>Heterotrichea</taxon>
        <taxon>Heterotrichida</taxon>
        <taxon>Blepharismidae</taxon>
        <taxon>Blepharisma</taxon>
    </lineage>
</organism>
<evidence type="ECO:0000313" key="3">
    <source>
        <dbReference type="EMBL" id="CAG9315393.1"/>
    </source>
</evidence>
<dbReference type="Proteomes" id="UP001162131">
    <property type="component" value="Unassembled WGS sequence"/>
</dbReference>
<feature type="region of interest" description="Disordered" evidence="2">
    <location>
        <begin position="301"/>
        <end position="326"/>
    </location>
</feature>
<keyword evidence="1" id="KW-0175">Coiled coil</keyword>
<feature type="compositionally biased region" description="Acidic residues" evidence="2">
    <location>
        <begin position="415"/>
        <end position="426"/>
    </location>
</feature>
<evidence type="ECO:0000256" key="2">
    <source>
        <dbReference type="SAM" id="MobiDB-lite"/>
    </source>
</evidence>
<feature type="coiled-coil region" evidence="1">
    <location>
        <begin position="164"/>
        <end position="219"/>
    </location>
</feature>
<gene>
    <name evidence="3" type="ORF">BSTOLATCC_MIC13166</name>
</gene>
<reference evidence="3" key="1">
    <citation type="submission" date="2021-09" db="EMBL/GenBank/DDBJ databases">
        <authorList>
            <consortium name="AG Swart"/>
            <person name="Singh M."/>
            <person name="Singh A."/>
            <person name="Seah K."/>
            <person name="Emmerich C."/>
        </authorList>
    </citation>
    <scope>NUCLEOTIDE SEQUENCE</scope>
    <source>
        <strain evidence="3">ATCC30299</strain>
    </source>
</reference>